<dbReference type="GO" id="GO:0005737">
    <property type="term" value="C:cytoplasm"/>
    <property type="evidence" value="ECO:0007669"/>
    <property type="project" value="TreeGrafter"/>
</dbReference>
<keyword evidence="2" id="KW-1185">Reference proteome</keyword>
<dbReference type="OrthoDB" id="9792005at2"/>
<dbReference type="Pfam" id="PF02423">
    <property type="entry name" value="OCD_Mu_crystall"/>
    <property type="match status" value="1"/>
</dbReference>
<protein>
    <submittedName>
        <fullName evidence="1">Ornithine cyclodeaminase</fullName>
    </submittedName>
</protein>
<accession>A0A1M5WPY5</accession>
<dbReference type="InterPro" id="IPR003462">
    <property type="entry name" value="ODC_Mu_crystall"/>
</dbReference>
<dbReference type="PIRSF" id="PIRSF001439">
    <property type="entry name" value="CryM"/>
    <property type="match status" value="1"/>
</dbReference>
<dbReference type="RefSeq" id="WP_073012115.1">
    <property type="nucleotide sequence ID" value="NZ_FQXD01000018.1"/>
</dbReference>
<dbReference type="PANTHER" id="PTHR13812">
    <property type="entry name" value="KETIMINE REDUCTASE MU-CRYSTALLIN"/>
    <property type="match status" value="1"/>
</dbReference>
<dbReference type="Proteomes" id="UP000184079">
    <property type="component" value="Unassembled WGS sequence"/>
</dbReference>
<proteinExistence type="predicted"/>
<evidence type="ECO:0000313" key="1">
    <source>
        <dbReference type="EMBL" id="SHH89558.1"/>
    </source>
</evidence>
<dbReference type="SUPFAM" id="SSF51735">
    <property type="entry name" value="NAD(P)-binding Rossmann-fold domains"/>
    <property type="match status" value="1"/>
</dbReference>
<dbReference type="AlphaFoldDB" id="A0A1M5WPY5"/>
<evidence type="ECO:0000313" key="2">
    <source>
        <dbReference type="Proteomes" id="UP000184079"/>
    </source>
</evidence>
<dbReference type="InterPro" id="IPR023401">
    <property type="entry name" value="ODC_N"/>
</dbReference>
<dbReference type="Gene3D" id="3.30.1780.10">
    <property type="entry name" value="ornithine cyclodeaminase, domain 1"/>
    <property type="match status" value="1"/>
</dbReference>
<organism evidence="1 2">
    <name type="scientific">Virgibacillus chiguensis</name>
    <dbReference type="NCBI Taxonomy" id="411959"/>
    <lineage>
        <taxon>Bacteria</taxon>
        <taxon>Bacillati</taxon>
        <taxon>Bacillota</taxon>
        <taxon>Bacilli</taxon>
        <taxon>Bacillales</taxon>
        <taxon>Bacillaceae</taxon>
        <taxon>Virgibacillus</taxon>
    </lineage>
</organism>
<name>A0A1M5WPY5_9BACI</name>
<dbReference type="EMBL" id="FQXD01000018">
    <property type="protein sequence ID" value="SHH89558.1"/>
    <property type="molecule type" value="Genomic_DNA"/>
</dbReference>
<dbReference type="PANTHER" id="PTHR13812:SF19">
    <property type="entry name" value="KETIMINE REDUCTASE MU-CRYSTALLIN"/>
    <property type="match status" value="1"/>
</dbReference>
<reference evidence="2" key="1">
    <citation type="submission" date="2016-11" db="EMBL/GenBank/DDBJ databases">
        <authorList>
            <person name="Varghese N."/>
            <person name="Submissions S."/>
        </authorList>
    </citation>
    <scope>NUCLEOTIDE SEQUENCE [LARGE SCALE GENOMIC DNA]</scope>
    <source>
        <strain evidence="2">CGMCC 1.6496</strain>
    </source>
</reference>
<dbReference type="InterPro" id="IPR036291">
    <property type="entry name" value="NAD(P)-bd_dom_sf"/>
</dbReference>
<sequence length="321" mass="35620">MLFLSEKDIKQSVSMKEVIDAIDHAYHIYESGEFLAPERMHIEDNANTLLFMPCFTSNVIATKLVTVFPNNQTCPTIHGLVVLHCKETGEIKAVLNGSYLTGMRTGAIGGSAVRHLARKGDTSLAIIGTGTQAFYQAVAACTEREIKHIYLYNRSHKKIASFRHSLIEWIGQEVQIHPVSSAEEAIAKADIVITATTSKEPVLPDDPHLLKNKLFIGIGSFQPTMREFPTSLYRLADKVFVDTEHAITESGDLAMPIDQGLIKHESITFMSQHTTSGVQLNREKAKTVLFKSTGMALFDVVVAHFMYQKSIENNIGIKLDM</sequence>
<gene>
    <name evidence="1" type="ORF">SAMN05421807_1186</name>
</gene>
<dbReference type="Gene3D" id="3.40.50.720">
    <property type="entry name" value="NAD(P)-binding Rossmann-like Domain"/>
    <property type="match status" value="1"/>
</dbReference>